<dbReference type="EMBL" id="LN891021">
    <property type="protein sequence ID" value="CUS11444.1"/>
    <property type="molecule type" value="Genomic_DNA"/>
</dbReference>
<evidence type="ECO:0000259" key="1">
    <source>
        <dbReference type="PROSITE" id="PS50011"/>
    </source>
</evidence>
<reference evidence="2" key="1">
    <citation type="submission" date="2015-10" db="EMBL/GenBank/DDBJ databases">
        <authorList>
            <person name="Regsiter A."/>
            <person name="william w."/>
        </authorList>
    </citation>
    <scope>NUCLEOTIDE SEQUENCE</scope>
    <source>
        <strain evidence="2">Montdore</strain>
    </source>
</reference>
<keyword evidence="3" id="KW-1185">Reference proteome</keyword>
<dbReference type="PROSITE" id="PS00108">
    <property type="entry name" value="PROTEIN_KINASE_ST"/>
    <property type="match status" value="1"/>
</dbReference>
<dbReference type="SUPFAM" id="SSF56112">
    <property type="entry name" value="Protein kinase-like (PK-like)"/>
    <property type="match status" value="1"/>
</dbReference>
<feature type="domain" description="Protein kinase" evidence="1">
    <location>
        <begin position="1"/>
        <end position="205"/>
    </location>
</feature>
<sequence length="205" mass="23086">FVQFLGSFQDSQTLYIAMEYLEKGDLSRYINTPLPQETVQIISRQILQGLKVMHQEGIAHRDLKPANIFVVSMSPPRVKLGDFGISKRIQPQDTTTLHTQVSTPVYGAPEVLGLDSNSETSDYTNSVDFWSLGCVIYELLVGERLFMKWIQVYHYFLGKLPFPEDKLKGLSPPTDDVGISLIKSMLAIHPGDRPTATEALGRKWL</sequence>
<dbReference type="GO" id="GO:0005524">
    <property type="term" value="F:ATP binding"/>
    <property type="evidence" value="ECO:0007669"/>
    <property type="project" value="InterPro"/>
</dbReference>
<dbReference type="SMART" id="SM00220">
    <property type="entry name" value="S_TKc"/>
    <property type="match status" value="1"/>
</dbReference>
<feature type="non-terminal residue" evidence="2">
    <location>
        <position position="205"/>
    </location>
</feature>
<name>A0A292PWD8_9PEZI</name>
<protein>
    <recommendedName>
        <fullName evidence="1">Protein kinase domain-containing protein</fullName>
    </recommendedName>
</protein>
<dbReference type="Gene3D" id="1.10.510.10">
    <property type="entry name" value="Transferase(Phosphotransferase) domain 1"/>
    <property type="match status" value="1"/>
</dbReference>
<dbReference type="PROSITE" id="PS50011">
    <property type="entry name" value="PROTEIN_KINASE_DOM"/>
    <property type="match status" value="1"/>
</dbReference>
<gene>
    <name evidence="2" type="ORF">GSTUAT00004461001</name>
</gene>
<proteinExistence type="predicted"/>
<dbReference type="InterPro" id="IPR011009">
    <property type="entry name" value="Kinase-like_dom_sf"/>
</dbReference>
<evidence type="ECO:0000313" key="2">
    <source>
        <dbReference type="EMBL" id="CUS11444.1"/>
    </source>
</evidence>
<dbReference type="InterPro" id="IPR008271">
    <property type="entry name" value="Ser/Thr_kinase_AS"/>
</dbReference>
<dbReference type="InterPro" id="IPR000719">
    <property type="entry name" value="Prot_kinase_dom"/>
</dbReference>
<accession>A0A292PWD8</accession>
<dbReference type="GO" id="GO:0005634">
    <property type="term" value="C:nucleus"/>
    <property type="evidence" value="ECO:0007669"/>
    <property type="project" value="TreeGrafter"/>
</dbReference>
<dbReference type="PANTHER" id="PTHR24345">
    <property type="entry name" value="SERINE/THREONINE-PROTEIN KINASE PLK"/>
    <property type="match status" value="1"/>
</dbReference>
<dbReference type="Pfam" id="PF00069">
    <property type="entry name" value="Pkinase"/>
    <property type="match status" value="1"/>
</dbReference>
<dbReference type="GO" id="GO:0004672">
    <property type="term" value="F:protein kinase activity"/>
    <property type="evidence" value="ECO:0007669"/>
    <property type="project" value="InterPro"/>
</dbReference>
<feature type="non-terminal residue" evidence="2">
    <location>
        <position position="1"/>
    </location>
</feature>
<evidence type="ECO:0000313" key="3">
    <source>
        <dbReference type="Proteomes" id="UP001412239"/>
    </source>
</evidence>
<dbReference type="Proteomes" id="UP001412239">
    <property type="component" value="Unassembled WGS sequence"/>
</dbReference>
<dbReference type="AlphaFoldDB" id="A0A292PWD8"/>
<organism evidence="2 3">
    <name type="scientific">Tuber aestivum</name>
    <name type="common">summer truffle</name>
    <dbReference type="NCBI Taxonomy" id="59557"/>
    <lineage>
        <taxon>Eukaryota</taxon>
        <taxon>Fungi</taxon>
        <taxon>Dikarya</taxon>
        <taxon>Ascomycota</taxon>
        <taxon>Pezizomycotina</taxon>
        <taxon>Pezizomycetes</taxon>
        <taxon>Pezizales</taxon>
        <taxon>Tuberaceae</taxon>
        <taxon>Tuber</taxon>
    </lineage>
</organism>